<comment type="caution">
    <text evidence="12">The sequence shown here is derived from an EMBL/GenBank/DDBJ whole genome shotgun (WGS) entry which is preliminary data.</text>
</comment>
<dbReference type="Pfam" id="PF02852">
    <property type="entry name" value="Pyr_redox_dim"/>
    <property type="match status" value="1"/>
</dbReference>
<sequence>MHYDLLILGSGSANTIPGPEFEDQSIALVEEGVFGGTCLNVGCIPTKMFVHTANVARQARDAGRLGVDLRLESVDWSAIRERIFGRIDPISAAGKDYRESSPDNRNLTLYTGHATFVAPKTVQVTLADSAAGTRGQSARETPARTVTVSADRVVIATGSRPAMPDVLGLEGVGPLDNASVMRMEELPASLLVLGSGYIAAEMADVFSALGVEVTVVARSERMLRHLDADISRAYTDAVSYRLVTGFQASSATREDGTVRLTGTRAGAEATLEAEQILVATGRIPNADTLNPAAAGIAVEGGRIRADRYQRVLGTDGHALDGVFTLGDVSSPYMLKHVANHEARVVRHNLLHPEAMVEVNHDAVPAAVFSHPQIATVGMTEEQARKSGADYVVGVQRYADIAYGWAMEDTTNFCKIIAERGSTRILGCHIIGPQAPTLIQVIVQAMASGQTAADIARTQYWIHPAMPELVENALLQVL</sequence>
<proteinExistence type="inferred from homology"/>
<organism evidence="12 13">
    <name type="scientific">Trueperella abortisuis</name>
    <dbReference type="NCBI Taxonomy" id="445930"/>
    <lineage>
        <taxon>Bacteria</taxon>
        <taxon>Bacillati</taxon>
        <taxon>Actinomycetota</taxon>
        <taxon>Actinomycetes</taxon>
        <taxon>Actinomycetales</taxon>
        <taxon>Actinomycetaceae</taxon>
        <taxon>Trueperella</taxon>
    </lineage>
</organism>
<gene>
    <name evidence="12" type="ORF">J2S45_001979</name>
</gene>
<evidence type="ECO:0000256" key="8">
    <source>
        <dbReference type="ARBA" id="ARBA00023284"/>
    </source>
</evidence>
<keyword evidence="4 9" id="KW-0274">FAD</keyword>
<evidence type="ECO:0000256" key="6">
    <source>
        <dbReference type="ARBA" id="ARBA00023027"/>
    </source>
</evidence>
<dbReference type="SUPFAM" id="SSF51905">
    <property type="entry name" value="FAD/NAD(P)-binding domain"/>
    <property type="match status" value="1"/>
</dbReference>
<evidence type="ECO:0000259" key="11">
    <source>
        <dbReference type="Pfam" id="PF07992"/>
    </source>
</evidence>
<keyword evidence="13" id="KW-1185">Reference proteome</keyword>
<feature type="domain" description="Pyridine nucleotide-disulphide oxidoreductase dimerisation" evidence="10">
    <location>
        <begin position="363"/>
        <end position="472"/>
    </location>
</feature>
<dbReference type="InterPro" id="IPR050151">
    <property type="entry name" value="Class-I_Pyr_Nuc-Dis_Oxidored"/>
</dbReference>
<evidence type="ECO:0000256" key="1">
    <source>
        <dbReference type="ARBA" id="ARBA00001974"/>
    </source>
</evidence>
<evidence type="ECO:0000256" key="3">
    <source>
        <dbReference type="ARBA" id="ARBA00022630"/>
    </source>
</evidence>
<evidence type="ECO:0000256" key="9">
    <source>
        <dbReference type="RuleBase" id="RU003691"/>
    </source>
</evidence>
<dbReference type="Gene3D" id="3.50.50.60">
    <property type="entry name" value="FAD/NAD(P)-binding domain"/>
    <property type="match status" value="2"/>
</dbReference>
<comment type="cofactor">
    <cofactor evidence="1">
        <name>FAD</name>
        <dbReference type="ChEBI" id="CHEBI:57692"/>
    </cofactor>
</comment>
<dbReference type="EMBL" id="JAUSQL010000001">
    <property type="protein sequence ID" value="MDP9833300.1"/>
    <property type="molecule type" value="Genomic_DNA"/>
</dbReference>
<dbReference type="PANTHER" id="PTHR22912">
    <property type="entry name" value="DISULFIDE OXIDOREDUCTASE"/>
    <property type="match status" value="1"/>
</dbReference>
<dbReference type="InterPro" id="IPR023753">
    <property type="entry name" value="FAD/NAD-binding_dom"/>
</dbReference>
<protein>
    <submittedName>
        <fullName evidence="12">Mycothione reductase</fullName>
        <ecNumber evidence="12">1.8.1.15</ecNumber>
    </submittedName>
</protein>
<dbReference type="PRINTS" id="PR00411">
    <property type="entry name" value="PNDRDTASEI"/>
</dbReference>
<dbReference type="Gene3D" id="3.30.390.30">
    <property type="match status" value="1"/>
</dbReference>
<evidence type="ECO:0000256" key="2">
    <source>
        <dbReference type="ARBA" id="ARBA00007532"/>
    </source>
</evidence>
<evidence type="ECO:0000256" key="5">
    <source>
        <dbReference type="ARBA" id="ARBA00023002"/>
    </source>
</evidence>
<dbReference type="NCBIfam" id="NF005884">
    <property type="entry name" value="PRK07846.1"/>
    <property type="match status" value="1"/>
</dbReference>
<keyword evidence="7" id="KW-1015">Disulfide bond</keyword>
<name>A0ABT9PMX6_9ACTO</name>
<evidence type="ECO:0000259" key="10">
    <source>
        <dbReference type="Pfam" id="PF02852"/>
    </source>
</evidence>
<feature type="domain" description="FAD/NAD(P)-binding" evidence="11">
    <location>
        <begin position="4"/>
        <end position="342"/>
    </location>
</feature>
<keyword evidence="3 9" id="KW-0285">Flavoprotein</keyword>
<dbReference type="InterPro" id="IPR004099">
    <property type="entry name" value="Pyr_nucl-diS_OxRdtase_dimer"/>
</dbReference>
<dbReference type="InterPro" id="IPR036188">
    <property type="entry name" value="FAD/NAD-bd_sf"/>
</dbReference>
<dbReference type="EC" id="1.8.1.15" evidence="12"/>
<dbReference type="Proteomes" id="UP001230145">
    <property type="component" value="Unassembled WGS sequence"/>
</dbReference>
<evidence type="ECO:0000256" key="4">
    <source>
        <dbReference type="ARBA" id="ARBA00022827"/>
    </source>
</evidence>
<dbReference type="PANTHER" id="PTHR22912:SF217">
    <property type="entry name" value="DIHYDROLIPOYL DEHYDROGENASE"/>
    <property type="match status" value="1"/>
</dbReference>
<evidence type="ECO:0000313" key="13">
    <source>
        <dbReference type="Proteomes" id="UP001230145"/>
    </source>
</evidence>
<dbReference type="InterPro" id="IPR016156">
    <property type="entry name" value="FAD/NAD-linked_Rdtase_dimer_sf"/>
</dbReference>
<dbReference type="PROSITE" id="PS00076">
    <property type="entry name" value="PYRIDINE_REDOX_1"/>
    <property type="match status" value="1"/>
</dbReference>
<evidence type="ECO:0000313" key="12">
    <source>
        <dbReference type="EMBL" id="MDP9833300.1"/>
    </source>
</evidence>
<evidence type="ECO:0000256" key="7">
    <source>
        <dbReference type="ARBA" id="ARBA00023157"/>
    </source>
</evidence>
<dbReference type="PIRSF" id="PIRSF000350">
    <property type="entry name" value="Mercury_reductase_MerA"/>
    <property type="match status" value="1"/>
</dbReference>
<dbReference type="RefSeq" id="WP_307635296.1">
    <property type="nucleotide sequence ID" value="NZ_JAUSQL010000001.1"/>
</dbReference>
<reference evidence="12 13" key="1">
    <citation type="submission" date="2023-07" db="EMBL/GenBank/DDBJ databases">
        <title>Sequencing the genomes of 1000 actinobacteria strains.</title>
        <authorList>
            <person name="Klenk H.-P."/>
        </authorList>
    </citation>
    <scope>NUCLEOTIDE SEQUENCE [LARGE SCALE GENOMIC DNA]</scope>
    <source>
        <strain evidence="12 13">DSM 19515</strain>
    </source>
</reference>
<accession>A0ABT9PMX6</accession>
<keyword evidence="8 9" id="KW-0676">Redox-active center</keyword>
<dbReference type="InterPro" id="IPR001100">
    <property type="entry name" value="Pyr_nuc-diS_OxRdtase"/>
</dbReference>
<dbReference type="PRINTS" id="PR00368">
    <property type="entry name" value="FADPNR"/>
</dbReference>
<dbReference type="Pfam" id="PF07992">
    <property type="entry name" value="Pyr_redox_2"/>
    <property type="match status" value="1"/>
</dbReference>
<dbReference type="SUPFAM" id="SSF55424">
    <property type="entry name" value="FAD/NAD-linked reductases, dimerisation (C-terminal) domain"/>
    <property type="match status" value="1"/>
</dbReference>
<comment type="similarity">
    <text evidence="2 9">Belongs to the class-I pyridine nucleotide-disulfide oxidoreductase family.</text>
</comment>
<dbReference type="GO" id="GO:0050627">
    <property type="term" value="F:mycothione reductase [NAD(P)H] activity"/>
    <property type="evidence" value="ECO:0007669"/>
    <property type="project" value="UniProtKB-EC"/>
</dbReference>
<dbReference type="InterPro" id="IPR012999">
    <property type="entry name" value="Pyr_OxRdtase_I_AS"/>
</dbReference>
<keyword evidence="6" id="KW-0520">NAD</keyword>
<keyword evidence="5 9" id="KW-0560">Oxidoreductase</keyword>